<sequence length="106" mass="12460">MLPYVLQSLNANRLNQIITSTVSHTLHNNTFTIIRRHHCNHHRKTSKFKHQCTPPETDPIRSNEALTDNRKVHLQPNVLQKFKSVHVRHMHIAYNNVKPIFVLSKK</sequence>
<name>A0AAQ3RZF3_VIGMU</name>
<proteinExistence type="predicted"/>
<dbReference type="EMBL" id="CP144696">
    <property type="protein sequence ID" value="WVZ10126.1"/>
    <property type="molecule type" value="Genomic_DNA"/>
</dbReference>
<evidence type="ECO:0000313" key="1">
    <source>
        <dbReference type="EMBL" id="WVZ10126.1"/>
    </source>
</evidence>
<dbReference type="AlphaFoldDB" id="A0AAQ3RZF3"/>
<reference evidence="1 2" key="1">
    <citation type="journal article" date="2023" name="Life. Sci Alliance">
        <title>Evolutionary insights into 3D genome organization and epigenetic landscape of Vigna mungo.</title>
        <authorList>
            <person name="Junaid A."/>
            <person name="Singh B."/>
            <person name="Bhatia S."/>
        </authorList>
    </citation>
    <scope>NUCLEOTIDE SEQUENCE [LARGE SCALE GENOMIC DNA]</scope>
    <source>
        <strain evidence="1">Urdbean</strain>
    </source>
</reference>
<evidence type="ECO:0000313" key="2">
    <source>
        <dbReference type="Proteomes" id="UP001374535"/>
    </source>
</evidence>
<dbReference type="Proteomes" id="UP001374535">
    <property type="component" value="Chromosome 5"/>
</dbReference>
<gene>
    <name evidence="1" type="ORF">V8G54_014656</name>
</gene>
<keyword evidence="2" id="KW-1185">Reference proteome</keyword>
<organism evidence="1 2">
    <name type="scientific">Vigna mungo</name>
    <name type="common">Black gram</name>
    <name type="synonym">Phaseolus mungo</name>
    <dbReference type="NCBI Taxonomy" id="3915"/>
    <lineage>
        <taxon>Eukaryota</taxon>
        <taxon>Viridiplantae</taxon>
        <taxon>Streptophyta</taxon>
        <taxon>Embryophyta</taxon>
        <taxon>Tracheophyta</taxon>
        <taxon>Spermatophyta</taxon>
        <taxon>Magnoliopsida</taxon>
        <taxon>eudicotyledons</taxon>
        <taxon>Gunneridae</taxon>
        <taxon>Pentapetalae</taxon>
        <taxon>rosids</taxon>
        <taxon>fabids</taxon>
        <taxon>Fabales</taxon>
        <taxon>Fabaceae</taxon>
        <taxon>Papilionoideae</taxon>
        <taxon>50 kb inversion clade</taxon>
        <taxon>NPAAA clade</taxon>
        <taxon>indigoferoid/millettioid clade</taxon>
        <taxon>Phaseoleae</taxon>
        <taxon>Vigna</taxon>
    </lineage>
</organism>
<protein>
    <submittedName>
        <fullName evidence="1">Uncharacterized protein</fullName>
    </submittedName>
</protein>
<accession>A0AAQ3RZF3</accession>